<dbReference type="PANTHER" id="PTHR15382:SF8">
    <property type="entry name" value="CANOPY B"/>
    <property type="match status" value="1"/>
</dbReference>
<feature type="non-terminal residue" evidence="4">
    <location>
        <position position="1"/>
    </location>
</feature>
<sequence>VCKYFATELKDRLAASAKSKEMIETGHGLERKKRFQYLTSELRLTEALLEPHICENILNYNVHAERKGSLRYAKGMSETFQTLHGLVDKGVKVDLGIPYDLWDKPSAEVSKMHRWCFNLAEQYEEDIEDWYYHHQEKDLFDYLCRERYLKHKQSTDCRSNI</sequence>
<dbReference type="PANTHER" id="PTHR15382">
    <property type="entry name" value="CTG4A-RELATED"/>
    <property type="match status" value="1"/>
</dbReference>
<name>R7U149_CAPTE</name>
<evidence type="ECO:0000313" key="4">
    <source>
        <dbReference type="EMBL" id="ELT99933.1"/>
    </source>
</evidence>
<protein>
    <recommendedName>
        <fullName evidence="3">DUF3456 domain-containing protein</fullName>
    </recommendedName>
</protein>
<reference evidence="4 6" key="2">
    <citation type="journal article" date="2013" name="Nature">
        <title>Insights into bilaterian evolution from three spiralian genomes.</title>
        <authorList>
            <person name="Simakov O."/>
            <person name="Marletaz F."/>
            <person name="Cho S.J."/>
            <person name="Edsinger-Gonzales E."/>
            <person name="Havlak P."/>
            <person name="Hellsten U."/>
            <person name="Kuo D.H."/>
            <person name="Larsson T."/>
            <person name="Lv J."/>
            <person name="Arendt D."/>
            <person name="Savage R."/>
            <person name="Osoegawa K."/>
            <person name="de Jong P."/>
            <person name="Grimwood J."/>
            <person name="Chapman J.A."/>
            <person name="Shapiro H."/>
            <person name="Aerts A."/>
            <person name="Otillar R.P."/>
            <person name="Terry A.Y."/>
            <person name="Boore J.L."/>
            <person name="Grigoriev I.V."/>
            <person name="Lindberg D.R."/>
            <person name="Seaver E.C."/>
            <person name="Weisblat D.A."/>
            <person name="Putnam N.H."/>
            <person name="Rokhsar D.S."/>
        </authorList>
    </citation>
    <scope>NUCLEOTIDE SEQUENCE</scope>
    <source>
        <strain evidence="4 6">I ESC-2004</strain>
    </source>
</reference>
<keyword evidence="6" id="KW-1185">Reference proteome</keyword>
<dbReference type="EMBL" id="AMQN01009856">
    <property type="status" value="NOT_ANNOTATED_CDS"/>
    <property type="molecule type" value="Genomic_DNA"/>
</dbReference>
<dbReference type="HOGENOM" id="CLU_078068_1_0_1"/>
<feature type="domain" description="DUF3456" evidence="3">
    <location>
        <begin position="1"/>
        <end position="154"/>
    </location>
</feature>
<evidence type="ECO:0000313" key="6">
    <source>
        <dbReference type="Proteomes" id="UP000014760"/>
    </source>
</evidence>
<accession>R7U149</accession>
<gene>
    <name evidence="4" type="ORF">CAPTEDRAFT_126523</name>
</gene>
<dbReference type="FunCoup" id="R7U149">
    <property type="interactions" value="852"/>
</dbReference>
<dbReference type="OrthoDB" id="6020060at2759"/>
<evidence type="ECO:0000313" key="5">
    <source>
        <dbReference type="EnsemblMetazoa" id="CapteP126523"/>
    </source>
</evidence>
<reference evidence="5" key="3">
    <citation type="submission" date="2015-06" db="UniProtKB">
        <authorList>
            <consortium name="EnsemblMetazoa"/>
        </authorList>
    </citation>
    <scope>IDENTIFICATION</scope>
</reference>
<dbReference type="STRING" id="283909.R7U149"/>
<dbReference type="EnsemblMetazoa" id="CapteT126523">
    <property type="protein sequence ID" value="CapteP126523"/>
    <property type="gene ID" value="CapteG126523"/>
</dbReference>
<dbReference type="InterPro" id="IPR021852">
    <property type="entry name" value="DUF3456"/>
</dbReference>
<dbReference type="AlphaFoldDB" id="R7U149"/>
<keyword evidence="2" id="KW-0732">Signal</keyword>
<reference evidence="6" key="1">
    <citation type="submission" date="2012-12" db="EMBL/GenBank/DDBJ databases">
        <authorList>
            <person name="Hellsten U."/>
            <person name="Grimwood J."/>
            <person name="Chapman J.A."/>
            <person name="Shapiro H."/>
            <person name="Aerts A."/>
            <person name="Otillar R.P."/>
            <person name="Terry A.Y."/>
            <person name="Boore J.L."/>
            <person name="Simakov O."/>
            <person name="Marletaz F."/>
            <person name="Cho S.-J."/>
            <person name="Edsinger-Gonzales E."/>
            <person name="Havlak P."/>
            <person name="Kuo D.-H."/>
            <person name="Larsson T."/>
            <person name="Lv J."/>
            <person name="Arendt D."/>
            <person name="Savage R."/>
            <person name="Osoegawa K."/>
            <person name="de Jong P."/>
            <person name="Lindberg D.R."/>
            <person name="Seaver E.C."/>
            <person name="Weisblat D.A."/>
            <person name="Putnam N.H."/>
            <person name="Grigoriev I.V."/>
            <person name="Rokhsar D.S."/>
        </authorList>
    </citation>
    <scope>NUCLEOTIDE SEQUENCE</scope>
    <source>
        <strain evidence="6">I ESC-2004</strain>
    </source>
</reference>
<proteinExistence type="inferred from homology"/>
<dbReference type="EMBL" id="KB306385">
    <property type="protein sequence ID" value="ELT99933.1"/>
    <property type="molecule type" value="Genomic_DNA"/>
</dbReference>
<organism evidence="4">
    <name type="scientific">Capitella teleta</name>
    <name type="common">Polychaete worm</name>
    <dbReference type="NCBI Taxonomy" id="283909"/>
    <lineage>
        <taxon>Eukaryota</taxon>
        <taxon>Metazoa</taxon>
        <taxon>Spiralia</taxon>
        <taxon>Lophotrochozoa</taxon>
        <taxon>Annelida</taxon>
        <taxon>Polychaeta</taxon>
        <taxon>Sedentaria</taxon>
        <taxon>Scolecida</taxon>
        <taxon>Capitellidae</taxon>
        <taxon>Capitella</taxon>
    </lineage>
</organism>
<comment type="similarity">
    <text evidence="1">Belongs to the canopy family.</text>
</comment>
<evidence type="ECO:0000256" key="1">
    <source>
        <dbReference type="ARBA" id="ARBA00007285"/>
    </source>
</evidence>
<evidence type="ECO:0000256" key="2">
    <source>
        <dbReference type="ARBA" id="ARBA00022729"/>
    </source>
</evidence>
<dbReference type="OMA" id="TKCEICA"/>
<dbReference type="Proteomes" id="UP000014760">
    <property type="component" value="Unassembled WGS sequence"/>
</dbReference>
<dbReference type="Pfam" id="PF11938">
    <property type="entry name" value="DUF3456"/>
    <property type="match status" value="1"/>
</dbReference>
<evidence type="ECO:0000259" key="3">
    <source>
        <dbReference type="Pfam" id="PF11938"/>
    </source>
</evidence>